<dbReference type="WBParaSite" id="GPLIN_001282000">
    <property type="protein sequence ID" value="GPLIN_001282000"/>
    <property type="gene ID" value="GPLIN_001282000"/>
</dbReference>
<proteinExistence type="predicted"/>
<evidence type="ECO:0000313" key="4">
    <source>
        <dbReference type="WBParaSite" id="GPLIN_001282000"/>
    </source>
</evidence>
<dbReference type="AlphaFoldDB" id="A0A183CIW4"/>
<feature type="compositionally biased region" description="Low complexity" evidence="1">
    <location>
        <begin position="199"/>
        <end position="226"/>
    </location>
</feature>
<protein>
    <submittedName>
        <fullName evidence="4">RING-type domain-containing protein</fullName>
    </submittedName>
</protein>
<reference evidence="4" key="2">
    <citation type="submission" date="2016-06" db="UniProtKB">
        <authorList>
            <consortium name="WormBaseParasite"/>
        </authorList>
    </citation>
    <scope>IDENTIFICATION</scope>
</reference>
<evidence type="ECO:0000313" key="3">
    <source>
        <dbReference type="Proteomes" id="UP000050741"/>
    </source>
</evidence>
<reference evidence="3" key="1">
    <citation type="submission" date="2014-05" db="EMBL/GenBank/DDBJ databases">
        <title>The genome and life-stage specific transcriptomes of Globodera pallida elucidate key aspects of plant parasitism by a cyst nematode.</title>
        <authorList>
            <person name="Cotton J.A."/>
            <person name="Lilley C.J."/>
            <person name="Jones L.M."/>
            <person name="Kikuchi T."/>
            <person name="Reid A.J."/>
            <person name="Thorpe P."/>
            <person name="Tsai I.J."/>
            <person name="Beasley H."/>
            <person name="Blok V."/>
            <person name="Cock P.J.A."/>
            <person name="Van den Akker S.E."/>
            <person name="Holroyd N."/>
            <person name="Hunt M."/>
            <person name="Mantelin S."/>
            <person name="Naghra H."/>
            <person name="Pain A."/>
            <person name="Palomares-Rius J.E."/>
            <person name="Zarowiecki M."/>
            <person name="Berriman M."/>
            <person name="Jones J.T."/>
            <person name="Urwin P.E."/>
        </authorList>
    </citation>
    <scope>NUCLEOTIDE SEQUENCE [LARGE SCALE GENOMIC DNA]</scope>
    <source>
        <strain evidence="3">Lindley</strain>
    </source>
</reference>
<sequence>MVTMATDLCNRLPIEHERMAFGYIYCVQFLLYQPMQKLVWRLQNKWGVQFNEHYAAQNEMGQNALLAIYTEKKMIAWEEMLKIYGKHLMDLTEKNEQIRRKFEFCLVIEGETQLKCDPISIKNAQIFIKFFHRNVYEPEFEQKPEPTLRVRVQVLVNMAQQKCRKLRKNPFNNIAKLGRSISARFERARSVKNAKDQQSANANANNNDNNNNESGGGSSSNAADAENGLDEISSDFVTCVYHFMEKTRKRLEMAFYEDDVQEMEKWLNGEKTTAEASSDGVEDQAEEEVEDPFKNCANVQEWHTNGDEVPNGEADLLDKSFDEYLFPCASQFFAAVAGDKFKYEIFVNFYTMQLDTAMEFPNAMKDTTPTNGQHNANDKCFMMRELLMSLNKNLAHRLNFQKITTREEKEHWTSLHQKYENLRLEKLDNNWLHRMGVKLSQSYQNVVRQLHKWNAKGTLTHPIRDEYRKALEGMGRVMGKLRKSVRRQKRTNEENDGDELLKTLQDEMKLNLDQFNMSFDGQCDPTTDLSDCFVASDGLDFDGQIEKLSLFGKKKGELGALERAAEMIPKMMTDQMSPFEIVIPFYLPMKNLTKYTLKKVVVKPGERLRALFIKLIAITNLSINGEKKHKLEKEKGHDDIERDNAIVKLLTAKTETIMLSINIKGEDVALLQELASMRREGSSTAAALLVDAKVVDWSLTAPLPGLQLHWLHINHGIMLGKHNIATSLTTGILVIFILVSMLYWWHALKLSVYLAILYGDNAGWACIFVATIFYIILCVGFFIG</sequence>
<feature type="transmembrane region" description="Helical" evidence="2">
    <location>
        <begin position="724"/>
        <end position="746"/>
    </location>
</feature>
<evidence type="ECO:0000256" key="1">
    <source>
        <dbReference type="SAM" id="MobiDB-lite"/>
    </source>
</evidence>
<feature type="transmembrane region" description="Helical" evidence="2">
    <location>
        <begin position="762"/>
        <end position="783"/>
    </location>
</feature>
<evidence type="ECO:0000256" key="2">
    <source>
        <dbReference type="SAM" id="Phobius"/>
    </source>
</evidence>
<keyword evidence="2" id="KW-1133">Transmembrane helix</keyword>
<accession>A0A183CIW4</accession>
<dbReference type="Proteomes" id="UP000050741">
    <property type="component" value="Unassembled WGS sequence"/>
</dbReference>
<name>A0A183CIW4_GLOPA</name>
<keyword evidence="2" id="KW-0812">Transmembrane</keyword>
<feature type="region of interest" description="Disordered" evidence="1">
    <location>
        <begin position="188"/>
        <end position="226"/>
    </location>
</feature>
<organism evidence="3 4">
    <name type="scientific">Globodera pallida</name>
    <name type="common">Potato cyst nematode worm</name>
    <name type="synonym">Heterodera pallida</name>
    <dbReference type="NCBI Taxonomy" id="36090"/>
    <lineage>
        <taxon>Eukaryota</taxon>
        <taxon>Metazoa</taxon>
        <taxon>Ecdysozoa</taxon>
        <taxon>Nematoda</taxon>
        <taxon>Chromadorea</taxon>
        <taxon>Rhabditida</taxon>
        <taxon>Tylenchina</taxon>
        <taxon>Tylenchomorpha</taxon>
        <taxon>Tylenchoidea</taxon>
        <taxon>Heteroderidae</taxon>
        <taxon>Heteroderinae</taxon>
        <taxon>Globodera</taxon>
    </lineage>
</organism>
<keyword evidence="3" id="KW-1185">Reference proteome</keyword>
<keyword evidence="2" id="KW-0472">Membrane</keyword>